<keyword evidence="4" id="KW-1185">Reference proteome</keyword>
<dbReference type="InterPro" id="IPR002104">
    <property type="entry name" value="Integrase_catalytic"/>
</dbReference>
<dbReference type="Pfam" id="PF00589">
    <property type="entry name" value="Phage_integrase"/>
    <property type="match status" value="1"/>
</dbReference>
<dbReference type="EMBL" id="FPBA01000007">
    <property type="protein sequence ID" value="SFT70450.1"/>
    <property type="molecule type" value="Genomic_DNA"/>
</dbReference>
<dbReference type="GO" id="GO:0015074">
    <property type="term" value="P:DNA integration"/>
    <property type="evidence" value="ECO:0007669"/>
    <property type="project" value="InterPro"/>
</dbReference>
<proteinExistence type="predicted"/>
<protein>
    <submittedName>
        <fullName evidence="3">Phage integrase family protein</fullName>
    </submittedName>
</protein>
<dbReference type="SUPFAM" id="SSF56349">
    <property type="entry name" value="DNA breaking-rejoining enzymes"/>
    <property type="match status" value="1"/>
</dbReference>
<feature type="domain" description="Tyr recombinase" evidence="2">
    <location>
        <begin position="1"/>
        <end position="120"/>
    </location>
</feature>
<evidence type="ECO:0000313" key="3">
    <source>
        <dbReference type="EMBL" id="SFT70450.1"/>
    </source>
</evidence>
<dbReference type="PROSITE" id="PS51898">
    <property type="entry name" value="TYR_RECOMBINASE"/>
    <property type="match status" value="1"/>
</dbReference>
<dbReference type="Gene3D" id="1.10.443.10">
    <property type="entry name" value="Intergrase catalytic core"/>
    <property type="match status" value="1"/>
</dbReference>
<name>A0A1I7A6G1_9ACTN</name>
<organism evidence="3 4">
    <name type="scientific">Geodermatophilus amargosae</name>
    <dbReference type="NCBI Taxonomy" id="1296565"/>
    <lineage>
        <taxon>Bacteria</taxon>
        <taxon>Bacillati</taxon>
        <taxon>Actinomycetota</taxon>
        <taxon>Actinomycetes</taxon>
        <taxon>Geodermatophilales</taxon>
        <taxon>Geodermatophilaceae</taxon>
        <taxon>Geodermatophilus</taxon>
    </lineage>
</organism>
<dbReference type="InterPro" id="IPR011010">
    <property type="entry name" value="DNA_brk_join_enz"/>
</dbReference>
<dbReference type="GO" id="GO:0006310">
    <property type="term" value="P:DNA recombination"/>
    <property type="evidence" value="ECO:0007669"/>
    <property type="project" value="UniProtKB-KW"/>
</dbReference>
<dbReference type="RefSeq" id="WP_245784665.1">
    <property type="nucleotide sequence ID" value="NZ_FPBA01000007.1"/>
</dbReference>
<dbReference type="InterPro" id="IPR013762">
    <property type="entry name" value="Integrase-like_cat_sf"/>
</dbReference>
<accession>A0A1I7A6G1</accession>
<dbReference type="Proteomes" id="UP000199546">
    <property type="component" value="Unassembled WGS sequence"/>
</dbReference>
<sequence>MVFGPPKTHQHRSVVVPRFIRKDLGRQLAGKSPADLVFSSRARTPLRVQNFRRDWFDRAADAVGLPGFTPHELRHTAASLAIASGASVKGVQSMLGHASAQMTLDRYGHLFPDELDRSPTAGTPLALTRC</sequence>
<evidence type="ECO:0000256" key="1">
    <source>
        <dbReference type="ARBA" id="ARBA00023172"/>
    </source>
</evidence>
<evidence type="ECO:0000313" key="4">
    <source>
        <dbReference type="Proteomes" id="UP000199546"/>
    </source>
</evidence>
<dbReference type="AlphaFoldDB" id="A0A1I7A6G1"/>
<keyword evidence="1" id="KW-0233">DNA recombination</keyword>
<dbReference type="STRING" id="1296565.SAMN05660657_02536"/>
<evidence type="ECO:0000259" key="2">
    <source>
        <dbReference type="PROSITE" id="PS51898"/>
    </source>
</evidence>
<dbReference type="GO" id="GO:0003677">
    <property type="term" value="F:DNA binding"/>
    <property type="evidence" value="ECO:0007669"/>
    <property type="project" value="InterPro"/>
</dbReference>
<reference evidence="4" key="1">
    <citation type="submission" date="2016-10" db="EMBL/GenBank/DDBJ databases">
        <authorList>
            <person name="Varghese N."/>
            <person name="Submissions S."/>
        </authorList>
    </citation>
    <scope>NUCLEOTIDE SEQUENCE [LARGE SCALE GENOMIC DNA]</scope>
    <source>
        <strain evidence="4">DSM 46136</strain>
    </source>
</reference>
<gene>
    <name evidence="3" type="ORF">SAMN05660657_02536</name>
</gene>